<dbReference type="InterPro" id="IPR009072">
    <property type="entry name" value="Histone-fold"/>
</dbReference>
<dbReference type="InterPro" id="IPR003958">
    <property type="entry name" value="CBFA_NFYB_domain"/>
</dbReference>
<dbReference type="Proteomes" id="UP001324115">
    <property type="component" value="Unassembled WGS sequence"/>
</dbReference>
<comment type="subcellular location">
    <subcellularLocation>
        <location evidence="1">Nucleus</location>
    </subcellularLocation>
</comment>
<evidence type="ECO:0000313" key="6">
    <source>
        <dbReference type="Proteomes" id="UP001324115"/>
    </source>
</evidence>
<dbReference type="GO" id="GO:0001046">
    <property type="term" value="F:core promoter sequence-specific DNA binding"/>
    <property type="evidence" value="ECO:0007669"/>
    <property type="project" value="TreeGrafter"/>
</dbReference>
<feature type="region of interest" description="Disordered" evidence="3">
    <location>
        <begin position="90"/>
        <end position="178"/>
    </location>
</feature>
<evidence type="ECO:0000256" key="2">
    <source>
        <dbReference type="ARBA" id="ARBA00023242"/>
    </source>
</evidence>
<comment type="caution">
    <text evidence="5">The sequence shown here is derived from an EMBL/GenBank/DDBJ whole genome shotgun (WGS) entry which is preliminary data.</text>
</comment>
<keyword evidence="2" id="KW-0539">Nucleus</keyword>
<dbReference type="FunFam" id="1.10.20.10:FF:000038">
    <property type="entry name" value="dr1-associated corepressor homolog"/>
    <property type="match status" value="1"/>
</dbReference>
<organism evidence="5 6">
    <name type="scientific">Quercus rubra</name>
    <name type="common">Northern red oak</name>
    <name type="synonym">Quercus borealis</name>
    <dbReference type="NCBI Taxonomy" id="3512"/>
    <lineage>
        <taxon>Eukaryota</taxon>
        <taxon>Viridiplantae</taxon>
        <taxon>Streptophyta</taxon>
        <taxon>Embryophyta</taxon>
        <taxon>Tracheophyta</taxon>
        <taxon>Spermatophyta</taxon>
        <taxon>Magnoliopsida</taxon>
        <taxon>eudicotyledons</taxon>
        <taxon>Gunneridae</taxon>
        <taxon>Pentapetalae</taxon>
        <taxon>rosids</taxon>
        <taxon>fabids</taxon>
        <taxon>Fagales</taxon>
        <taxon>Fagaceae</taxon>
        <taxon>Quercus</taxon>
    </lineage>
</organism>
<dbReference type="InterPro" id="IPR050568">
    <property type="entry name" value="Transcr_DNA_Rep_Reg"/>
</dbReference>
<protein>
    <recommendedName>
        <fullName evidence="4">Transcription factor CBF/NF-Y/archaeal histone domain-containing protein</fullName>
    </recommendedName>
</protein>
<gene>
    <name evidence="5" type="ORF">RGQ29_001377</name>
</gene>
<evidence type="ECO:0000256" key="1">
    <source>
        <dbReference type="ARBA" id="ARBA00004123"/>
    </source>
</evidence>
<reference evidence="5 6" key="1">
    <citation type="journal article" date="2023" name="G3 (Bethesda)">
        <title>A haplotype-resolved chromosome-scale genome for Quercus rubra L. provides insights into the genetics of adaptive traits for red oak species.</title>
        <authorList>
            <person name="Kapoor B."/>
            <person name="Jenkins J."/>
            <person name="Schmutz J."/>
            <person name="Zhebentyayeva T."/>
            <person name="Kuelheim C."/>
            <person name="Coggeshall M."/>
            <person name="Heim C."/>
            <person name="Lasky J.R."/>
            <person name="Leites L."/>
            <person name="Islam-Faridi N."/>
            <person name="Romero-Severson J."/>
            <person name="DeLeo V.L."/>
            <person name="Lucas S.M."/>
            <person name="Lazic D."/>
            <person name="Gailing O."/>
            <person name="Carlson J."/>
            <person name="Staton M."/>
        </authorList>
    </citation>
    <scope>NUCLEOTIDE SEQUENCE [LARGE SCALE GENOMIC DNA]</scope>
    <source>
        <strain evidence="5">Pseudo-F2</strain>
    </source>
</reference>
<feature type="domain" description="Transcription factor CBF/NF-Y/archaeal histone" evidence="4">
    <location>
        <begin position="8"/>
        <end position="71"/>
    </location>
</feature>
<feature type="region of interest" description="Disordered" evidence="3">
    <location>
        <begin position="218"/>
        <end position="246"/>
    </location>
</feature>
<dbReference type="GO" id="GO:0005634">
    <property type="term" value="C:nucleus"/>
    <property type="evidence" value="ECO:0007669"/>
    <property type="project" value="UniProtKB-SubCell"/>
</dbReference>
<dbReference type="GO" id="GO:0016251">
    <property type="term" value="F:RNA polymerase II general transcription initiation factor activity"/>
    <property type="evidence" value="ECO:0007669"/>
    <property type="project" value="TreeGrafter"/>
</dbReference>
<dbReference type="SUPFAM" id="SSF47113">
    <property type="entry name" value="Histone-fold"/>
    <property type="match status" value="1"/>
</dbReference>
<feature type="compositionally biased region" description="Low complexity" evidence="3">
    <location>
        <begin position="224"/>
        <end position="239"/>
    </location>
</feature>
<dbReference type="Gene3D" id="1.10.20.10">
    <property type="entry name" value="Histone, subunit A"/>
    <property type="match status" value="1"/>
</dbReference>
<dbReference type="AlphaFoldDB" id="A0AAN7GCU2"/>
<evidence type="ECO:0000256" key="3">
    <source>
        <dbReference type="SAM" id="MobiDB-lite"/>
    </source>
</evidence>
<accession>A0AAN7GCU2</accession>
<sequence length="285" mass="32107">MRKKLDTRFPAARIKKIMQADEDIGKIAMAVPLLVSKALELFLQDLCAQTYEITLKRGAKTLNSLHLKQCVQAFNVFDFLKDIVSKVPDLGGSEAAGEDRSVAKRRKITDNVENDSDDESKRHKMRDAVHNSSSGRGRGRARGRGRGRGRGSQTVERETTAQYEKFEDDPDNSEHDEKLDQSLHWIDNGAETKEWKVNILAVKSEEVPIRNFDLNMDLDENGDSTTTAAVPASSSAEPIPEIKPEEYPDWSESEMKNIAIDPVQLANLSRRIDEDEDEEDYDEEG</sequence>
<dbReference type="PANTHER" id="PTHR10252:SF98">
    <property type="entry name" value="TRANSCRIPTION FACTOR CBF_NF-Y_ARCHAEAL HISTONE DOMAIN-CONTAINING PROTEIN"/>
    <property type="match status" value="1"/>
</dbReference>
<feature type="compositionally biased region" description="Basic residues" evidence="3">
    <location>
        <begin position="137"/>
        <end position="149"/>
    </location>
</feature>
<dbReference type="CDD" id="cd22906">
    <property type="entry name" value="HFD_DRAP1"/>
    <property type="match status" value="1"/>
</dbReference>
<evidence type="ECO:0000313" key="5">
    <source>
        <dbReference type="EMBL" id="KAK4607506.1"/>
    </source>
</evidence>
<name>A0AAN7GCU2_QUERU</name>
<dbReference type="Pfam" id="PF00808">
    <property type="entry name" value="CBFD_NFYB_HMF"/>
    <property type="match status" value="1"/>
</dbReference>
<keyword evidence="6" id="KW-1185">Reference proteome</keyword>
<proteinExistence type="predicted"/>
<evidence type="ECO:0000259" key="4">
    <source>
        <dbReference type="Pfam" id="PF00808"/>
    </source>
</evidence>
<dbReference type="EMBL" id="JAXUIC010000001">
    <property type="protein sequence ID" value="KAK4607506.1"/>
    <property type="molecule type" value="Genomic_DNA"/>
</dbReference>
<dbReference type="PANTHER" id="PTHR10252">
    <property type="entry name" value="HISTONE-LIKE TRANSCRIPTION FACTOR CCAAT-RELATED"/>
    <property type="match status" value="1"/>
</dbReference>
<dbReference type="GO" id="GO:0046982">
    <property type="term" value="F:protein heterodimerization activity"/>
    <property type="evidence" value="ECO:0007669"/>
    <property type="project" value="InterPro"/>
</dbReference>